<reference evidence="2 3" key="1">
    <citation type="submission" date="2018-07" db="EMBL/GenBank/DDBJ databases">
        <title>Genomic Encyclopedia of Type Strains, Phase IV (KMG-IV): sequencing the most valuable type-strain genomes for metagenomic binning, comparative biology and taxonomic classification.</title>
        <authorList>
            <person name="Goeker M."/>
        </authorList>
    </citation>
    <scope>NUCLEOTIDE SEQUENCE [LARGE SCALE GENOMIC DNA]</scope>
    <source>
        <strain evidence="2 3">DSM 21352</strain>
    </source>
</reference>
<evidence type="ECO:0000256" key="1">
    <source>
        <dbReference type="SAM" id="SignalP"/>
    </source>
</evidence>
<dbReference type="RefSeq" id="WP_114804901.1">
    <property type="nucleotide sequence ID" value="NZ_QQAV01000017.1"/>
</dbReference>
<dbReference type="Proteomes" id="UP000255265">
    <property type="component" value="Unassembled WGS sequence"/>
</dbReference>
<gene>
    <name evidence="2" type="ORF">DFR41_11781</name>
</gene>
<dbReference type="Pfam" id="PF11745">
    <property type="entry name" value="DUF3304"/>
    <property type="match status" value="1"/>
</dbReference>
<comment type="caution">
    <text evidence="2">The sequence shown here is derived from an EMBL/GenBank/DDBJ whole genome shotgun (WGS) entry which is preliminary data.</text>
</comment>
<keyword evidence="1" id="KW-0732">Signal</keyword>
<accession>A0A370F3A1</accession>
<feature type="chain" id="PRO_5016786068" evidence="1">
    <location>
        <begin position="24"/>
        <end position="194"/>
    </location>
</feature>
<dbReference type="OrthoDB" id="8854364at2"/>
<name>A0A370F3A1_9BURK</name>
<dbReference type="PROSITE" id="PS51257">
    <property type="entry name" value="PROKAR_LIPOPROTEIN"/>
    <property type="match status" value="1"/>
</dbReference>
<organism evidence="2 3">
    <name type="scientific">Pseudacidovorax intermedius</name>
    <dbReference type="NCBI Taxonomy" id="433924"/>
    <lineage>
        <taxon>Bacteria</taxon>
        <taxon>Pseudomonadati</taxon>
        <taxon>Pseudomonadota</taxon>
        <taxon>Betaproteobacteria</taxon>
        <taxon>Burkholderiales</taxon>
        <taxon>Comamonadaceae</taxon>
        <taxon>Pseudacidovorax</taxon>
    </lineage>
</organism>
<feature type="signal peptide" evidence="1">
    <location>
        <begin position="1"/>
        <end position="23"/>
    </location>
</feature>
<evidence type="ECO:0000313" key="3">
    <source>
        <dbReference type="Proteomes" id="UP000255265"/>
    </source>
</evidence>
<dbReference type="EMBL" id="QQAV01000017">
    <property type="protein sequence ID" value="RDI17355.1"/>
    <property type="molecule type" value="Genomic_DNA"/>
</dbReference>
<dbReference type="InterPro" id="IPR021733">
    <property type="entry name" value="DUF3304"/>
</dbReference>
<keyword evidence="3" id="KW-1185">Reference proteome</keyword>
<protein>
    <submittedName>
        <fullName evidence="2">Uncharacterized protein DUF3304</fullName>
    </submittedName>
</protein>
<dbReference type="AlphaFoldDB" id="A0A370F3A1"/>
<evidence type="ECO:0000313" key="2">
    <source>
        <dbReference type="EMBL" id="RDI17355.1"/>
    </source>
</evidence>
<proteinExistence type="predicted"/>
<sequence length="194" mass="21837">MRVTTATRRWLLCALLLCLGVTACKPSQSDAKDEQPLSPAAEAAQRAASPASIGVSLRGYNFTYEGVQSFWVDGSYGANLPPYGGGGKQSCCVRLPFAWHEGQTMTVKWTIGHYTLPWEQRKHMSIDEEHRCCWSERTLEKTVPVQRYEEPDGVQVFFLPDDELEVWVTRYGLGHPDHPSGRLYPVDPRPKPVE</sequence>